<feature type="domain" description="NUP160 helical" evidence="5">
    <location>
        <begin position="1029"/>
        <end position="1265"/>
    </location>
</feature>
<dbReference type="InterPro" id="IPR059141">
    <property type="entry name" value="Beta-prop_Nup120_160"/>
</dbReference>
<protein>
    <submittedName>
        <fullName evidence="8">NUP160 protein</fullName>
    </submittedName>
</protein>
<sequence length="1902" mass="210853">MAGRALSFCEVPLNLGEQQRWKELTVNLGGGGSQDIKLPERGGGFSYKDGGRVGAGAACNRLIYWRSYGDTLELVELSGNANLDGNAVRIRFPDSVVVPCVGIHETHAHVVVLFATVCSVHRIVLPHPSRIARMDYGGDYGIPSVFADLSLAELRNEANFHLLNQSPSNYPHLGATWLTNEGEGLFAMATIGGSILLVKLPQYGIQGIVSEHELRQASMMQRLWTGWVPSVIRGGQESSDATLDLCVHRQDSLGHDNFVFAVCRDHKLRMWSTNFFPSRHGFFRRVSTRRPACSAGLQCGSSHTRDVFVSAGGREKMAPGPKTLAIPLRIARGRGSTHMLTMLAVRRAAILLSSGEAAQEKKSRLVTSYWPSLRPEAFAGVQKISDSTPASFELRRQLLHEVRGTQRFALRPWETSVLRDFGSWRRRCVAVLIEQPRLQRFFGVFDIRAPPHRLQQAELSRSFAIRPSRWQAVQGWCWFQLRASPAIQITICTDFPLSGFSQRVTPATTSTCRDLQQLLPGGADYFSRRPTTGGTVCFTCIRCSTSGAASISMWPAAVVAVIFGRCRALSDAVFSSRYSAAGGAAYISMRCGPATRWAVFSSRYSTAGGAPYVSMRCGPATRWAVFSSRYPAAGGAPYVSMRCDLAARWAVVSSRCPATTGADYVSRCPTAGGAVDYVSRCRATGDFISQCLTARRADNGSRYAAIGGADSATALQQDQECVAEADLLDYVADKIDQQTSPGQSHMIQKAFDSQTHSLYLVAFLSFADRSMFVVVQPVLEDGRYHFLHMATLCSPQEKLIGLHLDPSTLWTVWTNSYDETVARYCSIESGQAGQQGWSQVILEPAVSPEVTVPNHQDPSEAYLEHIFYPGRFSLQTIAKALHIYRRSVDVIADLSAAVLKEQVSLVVESEIQNAVTEYEVQQEEYYQVQLQSWNKFYMCCTQYHQVAARPLGVYSDEDTAMVCLVKKYHQVAARPLGIYSDEDTAMVCLVKEGAVSFLRPCDGVEHLYLAPQGVCQPQHLSAAPFNIADYKLCRDIVLLGDCLRLIRDQLTPDVVSAVEQDLFHLETPQNIVEPLVNNVISEAGDVDQSSAEVISTLESSLQTIIDAPRAIDTVLQAMDVTGGDPENLAVPDLAAEPLRQLSLNHVFGSAVGHAVLESSARQLATTRLAICRDLLLLQGLMGRMGQRASLSQDSLNKLQSDLIPRTAQLMQVYYVITWVAMATYTHVPSNSLDMNLRQLQAMDISDLGTGLPRYLMTEGTLLALFLHGVGGQQLGSLLAGHEDLDQDPCALWAGVLQTAVLYILQLLYPMSPSSLLPEFLMTKCQYLQLQEYVCLLDSWCVWNTSSRRFFLGAAHLNCGEPHKAVDCFLQGVHGVGNEDFLLNKLLQPTDQELPHLPVLYLVKVLRLLEQFEVPELVISLANSAIGMAQPDDPNIPMLWSKVFKYHLELGHNNEAYAAMTANPDHTRRKDCLRQFIVILCERSQLQTLVEFPYVGLHDEVVYIIESRARSVDLTAHNYYDLLYAFHIYRGSYRKAGSTMYEYGLRLGRELPGVKSLQKQAKCYLAAINTLRLVDPKYAWIVKPVRVETATEEGRVSPKRDYSGDHRLPHKKKQVEILELSELEKEYMVVLARLHLIQKDPDPAHATGPPLSAEETVALLVQAGLFDNAVSLSQAFRLSLVPVFEGLASKCVRLTLSGPDVPKVGGKKEAFDWLGANDIPFTHTSKPITAADQAWQLLQIYLERFDIAGVKGYHKSVANKLLSLGAPLPTWLVRAYKEKNASELLRLYLNFDLLEEACHLVGEYIDAVLGKGTEYFGLKSALHATSPSVWLPYTAIDHLLYTLRTAEGNSMYAKLHMELCDKLQVYHRNVERVSQDMVQTALQKAARHSRQDQSFNVSSFGRT</sequence>
<feature type="domain" description="Nucleoporin Nup120/160 beta-propeller" evidence="4">
    <location>
        <begin position="61"/>
        <end position="274"/>
    </location>
</feature>
<name>A0A8J9ZJR1_BRALA</name>
<dbReference type="Pfam" id="PF23354">
    <property type="entry name" value="TPR_NUP160_120_M"/>
    <property type="match status" value="1"/>
</dbReference>
<dbReference type="EMBL" id="OV696688">
    <property type="protein sequence ID" value="CAH1256706.1"/>
    <property type="molecule type" value="Genomic_DNA"/>
</dbReference>
<dbReference type="GO" id="GO:0005643">
    <property type="term" value="C:nuclear pore"/>
    <property type="evidence" value="ECO:0007669"/>
    <property type="project" value="UniProtKB-ARBA"/>
</dbReference>
<comment type="subcellular location">
    <subcellularLocation>
        <location evidence="1">Nucleus</location>
    </subcellularLocation>
</comment>
<evidence type="ECO:0000259" key="5">
    <source>
        <dbReference type="Pfam" id="PF23345"/>
    </source>
</evidence>
<evidence type="ECO:0000313" key="9">
    <source>
        <dbReference type="Proteomes" id="UP000838412"/>
    </source>
</evidence>
<evidence type="ECO:0000259" key="7">
    <source>
        <dbReference type="Pfam" id="PF23354"/>
    </source>
</evidence>
<dbReference type="InterPro" id="IPR056547">
    <property type="entry name" value="NUP160_helical"/>
</dbReference>
<feature type="domain" description="NUP160 C-terminal TPR" evidence="6">
    <location>
        <begin position="1618"/>
        <end position="1878"/>
    </location>
</feature>
<dbReference type="InterPro" id="IPR056536">
    <property type="entry name" value="TPR_NUP160_C"/>
</dbReference>
<dbReference type="Pfam" id="PF11715">
    <property type="entry name" value="Beta-prop_Nup120_160"/>
    <property type="match status" value="2"/>
</dbReference>
<evidence type="ECO:0000256" key="1">
    <source>
        <dbReference type="ARBA" id="ARBA00004123"/>
    </source>
</evidence>
<reference evidence="8" key="1">
    <citation type="submission" date="2022-01" db="EMBL/GenBank/DDBJ databases">
        <authorList>
            <person name="Braso-Vives M."/>
        </authorList>
    </citation>
    <scope>NUCLEOTIDE SEQUENCE</scope>
</reference>
<dbReference type="Proteomes" id="UP000838412">
    <property type="component" value="Chromosome 3"/>
</dbReference>
<dbReference type="Pfam" id="PF23345">
    <property type="entry name" value="NUP160_helical"/>
    <property type="match status" value="1"/>
</dbReference>
<dbReference type="GO" id="GO:0017056">
    <property type="term" value="F:structural constituent of nuclear pore"/>
    <property type="evidence" value="ECO:0007669"/>
    <property type="project" value="TreeGrafter"/>
</dbReference>
<evidence type="ECO:0000259" key="4">
    <source>
        <dbReference type="Pfam" id="PF11715"/>
    </source>
</evidence>
<dbReference type="InterPro" id="IPR056535">
    <property type="entry name" value="TPR_NUP160_M"/>
</dbReference>
<keyword evidence="3" id="KW-0539">Nucleus</keyword>
<organism evidence="8 9">
    <name type="scientific">Branchiostoma lanceolatum</name>
    <name type="common">Common lancelet</name>
    <name type="synonym">Amphioxus lanceolatum</name>
    <dbReference type="NCBI Taxonomy" id="7740"/>
    <lineage>
        <taxon>Eukaryota</taxon>
        <taxon>Metazoa</taxon>
        <taxon>Chordata</taxon>
        <taxon>Cephalochordata</taxon>
        <taxon>Leptocardii</taxon>
        <taxon>Amphioxiformes</taxon>
        <taxon>Branchiostomatidae</taxon>
        <taxon>Branchiostoma</taxon>
    </lineage>
</organism>
<dbReference type="PANTHER" id="PTHR21286">
    <property type="entry name" value="NUCLEAR PORE COMPLEX PROTEIN NUP160"/>
    <property type="match status" value="1"/>
</dbReference>
<proteinExistence type="predicted"/>
<evidence type="ECO:0000256" key="2">
    <source>
        <dbReference type="ARBA" id="ARBA00022448"/>
    </source>
</evidence>
<dbReference type="InterPro" id="IPR021717">
    <property type="entry name" value="Nucleoporin_Nup160"/>
</dbReference>
<feature type="domain" description="Nucleoporin Nup120/160 beta-propeller" evidence="4">
    <location>
        <begin position="718"/>
        <end position="967"/>
    </location>
</feature>
<feature type="domain" description="NUP160 middle TPR" evidence="7">
    <location>
        <begin position="1308"/>
        <end position="1572"/>
    </location>
</feature>
<accession>A0A8J9ZJR1</accession>
<gene>
    <name evidence="8" type="primary">NUP160</name>
    <name evidence="8" type="ORF">BLAG_LOCUS14884</name>
</gene>
<dbReference type="OrthoDB" id="67716at2759"/>
<keyword evidence="9" id="KW-1185">Reference proteome</keyword>
<evidence type="ECO:0000313" key="8">
    <source>
        <dbReference type="EMBL" id="CAH1256706.1"/>
    </source>
</evidence>
<dbReference type="PANTHER" id="PTHR21286:SF0">
    <property type="entry name" value="NUCLEAR PORE COMPLEX PROTEIN NUP160"/>
    <property type="match status" value="1"/>
</dbReference>
<evidence type="ECO:0000259" key="6">
    <source>
        <dbReference type="Pfam" id="PF23347"/>
    </source>
</evidence>
<evidence type="ECO:0000256" key="3">
    <source>
        <dbReference type="ARBA" id="ARBA00023242"/>
    </source>
</evidence>
<keyword evidence="2" id="KW-0813">Transport</keyword>
<dbReference type="Pfam" id="PF23347">
    <property type="entry name" value="TPR_Nup160_C"/>
    <property type="match status" value="1"/>
</dbReference>